<keyword evidence="4" id="KW-1185">Reference proteome</keyword>
<protein>
    <recommendedName>
        <fullName evidence="5">TPM domain-containing protein</fullName>
    </recommendedName>
</protein>
<keyword evidence="2" id="KW-0472">Membrane</keyword>
<evidence type="ECO:0000256" key="1">
    <source>
        <dbReference type="SAM" id="MobiDB-lite"/>
    </source>
</evidence>
<keyword evidence="2" id="KW-1133">Transmembrane helix</keyword>
<proteinExistence type="predicted"/>
<evidence type="ECO:0008006" key="5">
    <source>
        <dbReference type="Google" id="ProtNLM"/>
    </source>
</evidence>
<dbReference type="EMBL" id="JACSPM010000001">
    <property type="protein sequence ID" value="MBD8022824.1"/>
    <property type="molecule type" value="Genomic_DNA"/>
</dbReference>
<evidence type="ECO:0000256" key="2">
    <source>
        <dbReference type="SAM" id="Phobius"/>
    </source>
</evidence>
<feature type="region of interest" description="Disordered" evidence="1">
    <location>
        <begin position="328"/>
        <end position="347"/>
    </location>
</feature>
<evidence type="ECO:0000313" key="3">
    <source>
        <dbReference type="EMBL" id="MBD8022824.1"/>
    </source>
</evidence>
<dbReference type="RefSeq" id="WP_191764585.1">
    <property type="nucleotide sequence ID" value="NZ_JACSPM010000001.1"/>
</dbReference>
<dbReference type="Proteomes" id="UP000602532">
    <property type="component" value="Unassembled WGS sequence"/>
</dbReference>
<feature type="transmembrane region" description="Helical" evidence="2">
    <location>
        <begin position="143"/>
        <end position="163"/>
    </location>
</feature>
<evidence type="ECO:0000313" key="4">
    <source>
        <dbReference type="Proteomes" id="UP000602532"/>
    </source>
</evidence>
<name>A0ABR8X0P6_9MICO</name>
<reference evidence="3 4" key="1">
    <citation type="submission" date="2020-08" db="EMBL/GenBank/DDBJ databases">
        <title>A Genomic Blueprint of the Chicken Gut Microbiome.</title>
        <authorList>
            <person name="Gilroy R."/>
            <person name="Ravi A."/>
            <person name="Getino M."/>
            <person name="Pursley I."/>
            <person name="Horton D.L."/>
            <person name="Alikhan N.-F."/>
            <person name="Baker D."/>
            <person name="Gharbi K."/>
            <person name="Hall N."/>
            <person name="Watson M."/>
            <person name="Adriaenssens E.M."/>
            <person name="Foster-Nyarko E."/>
            <person name="Jarju S."/>
            <person name="Secka A."/>
            <person name="Antonio M."/>
            <person name="Oren A."/>
            <person name="Chaudhuri R."/>
            <person name="La Ragione R.M."/>
            <person name="Hildebrand F."/>
            <person name="Pallen M.J."/>
        </authorList>
    </citation>
    <scope>NUCLEOTIDE SEQUENCE [LARGE SCALE GENOMIC DNA]</scope>
    <source>
        <strain evidence="3 4">Sa1CUA4</strain>
    </source>
</reference>
<sequence length="347" mass="36113">MHSAMDGQGYVDDAVDALASGNVYVSSEVADAASLRDQLAQQIGDESIGVAVFSDNAALEASGPDIVSELAAAHPGTATIIVAVGDDLSAGSRVLSPGEAMRVANEAELSAADVDAALTETIQGVIALAPDAPSSGGADAGPFIGIAVGAVVLLAAGGALFGVMRSRRRRTGGAAVRHPLPEPVRAHVQTLQMLSAEYAHAGAGGVPQAGEVAADVGRIASHTTELFDRLDRKGEEGQRATAAVEYGETLRKLTGALDRDYLLDILIHPDLWDDPAERIDEVRSAVAAFSVELVENIKQVNARRGLHFQVSLDGLIGRRKELREWDREFERAAGDEPGSSGRPGSDD</sequence>
<accession>A0ABR8X0P6</accession>
<organism evidence="3 4">
    <name type="scientific">Microbacterium gallinarum</name>
    <dbReference type="NCBI Taxonomy" id="2762209"/>
    <lineage>
        <taxon>Bacteria</taxon>
        <taxon>Bacillati</taxon>
        <taxon>Actinomycetota</taxon>
        <taxon>Actinomycetes</taxon>
        <taxon>Micrococcales</taxon>
        <taxon>Microbacteriaceae</taxon>
        <taxon>Microbacterium</taxon>
    </lineage>
</organism>
<comment type="caution">
    <text evidence="3">The sequence shown here is derived from an EMBL/GenBank/DDBJ whole genome shotgun (WGS) entry which is preliminary data.</text>
</comment>
<keyword evidence="2" id="KW-0812">Transmembrane</keyword>
<gene>
    <name evidence="3" type="ORF">H9622_04365</name>
</gene>